<dbReference type="InterPro" id="IPR000792">
    <property type="entry name" value="Tscrpt_reg_LuxR_C"/>
</dbReference>
<dbReference type="AlphaFoldDB" id="A0A9W6QBJ9"/>
<feature type="region of interest" description="Disordered" evidence="4">
    <location>
        <begin position="1"/>
        <end position="30"/>
    </location>
</feature>
<evidence type="ECO:0000256" key="4">
    <source>
        <dbReference type="SAM" id="MobiDB-lite"/>
    </source>
</evidence>
<evidence type="ECO:0000313" key="6">
    <source>
        <dbReference type="EMBL" id="GLW71918.1"/>
    </source>
</evidence>
<comment type="caution">
    <text evidence="6">The sequence shown here is derived from an EMBL/GenBank/DDBJ whole genome shotgun (WGS) entry which is preliminary data.</text>
</comment>
<dbReference type="PROSITE" id="PS50043">
    <property type="entry name" value="HTH_LUXR_2"/>
    <property type="match status" value="1"/>
</dbReference>
<sequence length="242" mass="26607">MLQYADDVRTTTRQIPTQTARPVPTQAARPVPTQTVRPIPVAVHAPDPLSRAGVLSYLRQCPEISLVDDLRQAGTGVALLVADTFDAAALTTLSRLVKAERARVVLVLDRIQEPELLDVVSLGVTTILWRREVTGERLRQAVRTADRGHGDLPPDLLGKLIGCMGRRRTADGTGHDPAEHGMLPREVDVLRLVADGMDTGEIAGKLLYSERTIKNIIHTVTTRFHLRNRAHAVAYALREGYI</sequence>
<evidence type="ECO:0000256" key="2">
    <source>
        <dbReference type="ARBA" id="ARBA00023125"/>
    </source>
</evidence>
<evidence type="ECO:0000256" key="1">
    <source>
        <dbReference type="ARBA" id="ARBA00023015"/>
    </source>
</evidence>
<dbReference type="SUPFAM" id="SSF46894">
    <property type="entry name" value="C-terminal effector domain of the bipartite response regulators"/>
    <property type="match status" value="1"/>
</dbReference>
<dbReference type="InterPro" id="IPR039420">
    <property type="entry name" value="WalR-like"/>
</dbReference>
<dbReference type="Gene3D" id="3.40.50.2300">
    <property type="match status" value="1"/>
</dbReference>
<feature type="compositionally biased region" description="Basic and acidic residues" evidence="4">
    <location>
        <begin position="1"/>
        <end position="10"/>
    </location>
</feature>
<name>A0A9W6QBJ9_9ACTN</name>
<dbReference type="SMART" id="SM00421">
    <property type="entry name" value="HTH_LUXR"/>
    <property type="match status" value="1"/>
</dbReference>
<dbReference type="InterPro" id="IPR016032">
    <property type="entry name" value="Sig_transdc_resp-reg_C-effctor"/>
</dbReference>
<protein>
    <submittedName>
        <fullName evidence="6">Helix-turn-helix transcriptional regulator</fullName>
    </submittedName>
</protein>
<dbReference type="PANTHER" id="PTHR43214:SF24">
    <property type="entry name" value="TRANSCRIPTIONAL REGULATORY PROTEIN NARL-RELATED"/>
    <property type="match status" value="1"/>
</dbReference>
<evidence type="ECO:0000256" key="3">
    <source>
        <dbReference type="ARBA" id="ARBA00023163"/>
    </source>
</evidence>
<dbReference type="PRINTS" id="PR00038">
    <property type="entry name" value="HTHLUXR"/>
</dbReference>
<gene>
    <name evidence="6" type="ORF">Kpho02_42170</name>
</gene>
<keyword evidence="3" id="KW-0804">Transcription</keyword>
<reference evidence="6" key="1">
    <citation type="submission" date="2023-02" db="EMBL/GenBank/DDBJ databases">
        <title>Kitasatospora phosalacinea NBRC 14627.</title>
        <authorList>
            <person name="Ichikawa N."/>
            <person name="Sato H."/>
            <person name="Tonouchi N."/>
        </authorList>
    </citation>
    <scope>NUCLEOTIDE SEQUENCE</scope>
    <source>
        <strain evidence="6">NBRC 14627</strain>
    </source>
</reference>
<dbReference type="GO" id="GO:0003677">
    <property type="term" value="F:DNA binding"/>
    <property type="evidence" value="ECO:0007669"/>
    <property type="project" value="UniProtKB-KW"/>
</dbReference>
<dbReference type="Pfam" id="PF00196">
    <property type="entry name" value="GerE"/>
    <property type="match status" value="1"/>
</dbReference>
<feature type="domain" description="HTH luxR-type" evidence="5">
    <location>
        <begin position="176"/>
        <end position="240"/>
    </location>
</feature>
<keyword evidence="2" id="KW-0238">DNA-binding</keyword>
<feature type="compositionally biased region" description="Polar residues" evidence="4">
    <location>
        <begin position="11"/>
        <end position="20"/>
    </location>
</feature>
<proteinExistence type="predicted"/>
<accession>A0A9W6QBJ9</accession>
<dbReference type="GO" id="GO:0006355">
    <property type="term" value="P:regulation of DNA-templated transcription"/>
    <property type="evidence" value="ECO:0007669"/>
    <property type="project" value="InterPro"/>
</dbReference>
<dbReference type="Proteomes" id="UP001165041">
    <property type="component" value="Unassembled WGS sequence"/>
</dbReference>
<evidence type="ECO:0000259" key="5">
    <source>
        <dbReference type="PROSITE" id="PS50043"/>
    </source>
</evidence>
<evidence type="ECO:0000313" key="7">
    <source>
        <dbReference type="Proteomes" id="UP001165041"/>
    </source>
</evidence>
<dbReference type="PANTHER" id="PTHR43214">
    <property type="entry name" value="TWO-COMPONENT RESPONSE REGULATOR"/>
    <property type="match status" value="1"/>
</dbReference>
<dbReference type="CDD" id="cd06170">
    <property type="entry name" value="LuxR_C_like"/>
    <property type="match status" value="1"/>
</dbReference>
<dbReference type="EMBL" id="BSSA01000014">
    <property type="protein sequence ID" value="GLW71918.1"/>
    <property type="molecule type" value="Genomic_DNA"/>
</dbReference>
<keyword evidence="1" id="KW-0805">Transcription regulation</keyword>
<organism evidence="6 7">
    <name type="scientific">Kitasatospora phosalacinea</name>
    <dbReference type="NCBI Taxonomy" id="2065"/>
    <lineage>
        <taxon>Bacteria</taxon>
        <taxon>Bacillati</taxon>
        <taxon>Actinomycetota</taxon>
        <taxon>Actinomycetes</taxon>
        <taxon>Kitasatosporales</taxon>
        <taxon>Streptomycetaceae</taxon>
        <taxon>Kitasatospora</taxon>
    </lineage>
</organism>